<dbReference type="AlphaFoldDB" id="A0A2W1N9H1"/>
<dbReference type="Proteomes" id="UP000214746">
    <property type="component" value="Unassembled WGS sequence"/>
</dbReference>
<gene>
    <name evidence="12" type="ORF">CBW46_007940</name>
</gene>
<keyword evidence="6" id="KW-0238">DNA-binding</keyword>
<dbReference type="GO" id="GO:0003700">
    <property type="term" value="F:DNA-binding transcription factor activity"/>
    <property type="evidence" value="ECO:0007669"/>
    <property type="project" value="InterPro"/>
</dbReference>
<dbReference type="Pfam" id="PF17853">
    <property type="entry name" value="GGDEF_2"/>
    <property type="match status" value="1"/>
</dbReference>
<evidence type="ECO:0000256" key="2">
    <source>
        <dbReference type="ARBA" id="ARBA00022475"/>
    </source>
</evidence>
<dbReference type="InterPro" id="IPR033479">
    <property type="entry name" value="dCache_1"/>
</dbReference>
<evidence type="ECO:0000256" key="10">
    <source>
        <dbReference type="SAM" id="Phobius"/>
    </source>
</evidence>
<keyword evidence="8" id="KW-0804">Transcription</keyword>
<feature type="transmembrane region" description="Helical" evidence="10">
    <location>
        <begin position="20"/>
        <end position="42"/>
    </location>
</feature>
<keyword evidence="4 10" id="KW-1133">Transmembrane helix</keyword>
<keyword evidence="5" id="KW-0805">Transcription regulation</keyword>
<keyword evidence="2" id="KW-1003">Cell membrane</keyword>
<reference evidence="12" key="1">
    <citation type="submission" date="2018-06" db="EMBL/GenBank/DDBJ databases">
        <title>Paenibacillus xerothermodurans sp. nov. an extremely dry heat resistant spore forming bacterium isolated from the soil of Cape Canaveral, Florida.</title>
        <authorList>
            <person name="Seuylemezian A."/>
            <person name="Kaur N."/>
            <person name="Patil P."/>
            <person name="Patil P."/>
            <person name="Mayilraj S."/>
            <person name="Vaishampayan P."/>
        </authorList>
    </citation>
    <scope>NUCLEOTIDE SEQUENCE [LARGE SCALE GENOMIC DNA]</scope>
    <source>
        <strain evidence="12">ATCC 27380</strain>
    </source>
</reference>
<comment type="subcellular location">
    <subcellularLocation>
        <location evidence="1">Cell membrane</location>
        <topology evidence="1">Multi-pass membrane protein</topology>
    </subcellularLocation>
</comment>
<dbReference type="RefSeq" id="WP_089199485.1">
    <property type="nucleotide sequence ID" value="NZ_NHRJ02000003.1"/>
</dbReference>
<proteinExistence type="predicted"/>
<dbReference type="InterPro" id="IPR041522">
    <property type="entry name" value="CdaR_GGDEF"/>
</dbReference>
<dbReference type="GO" id="GO:0043565">
    <property type="term" value="F:sequence-specific DNA binding"/>
    <property type="evidence" value="ECO:0007669"/>
    <property type="project" value="InterPro"/>
</dbReference>
<keyword evidence="7 10" id="KW-0472">Membrane</keyword>
<evidence type="ECO:0000313" key="13">
    <source>
        <dbReference type="Proteomes" id="UP000214746"/>
    </source>
</evidence>
<sequence length="790" mass="90042">MSSLRQMLRFQGFKRKSVFVKLLASNVFILLMPMIIGVVLYAKVEQFITDNVKRYNLGMLEQLKQSMDARLKEVEQLAQQISLNPKLNGLLGDGGSQLNSDYKYIEFARHYLERHKLMTSDFIYDYYLYFAGTDTILKQGVKTDSRTFYKYYYQYAHLSYTDWMENILNGYHSTTYLPSSELMRRPGLPVAASSLPGNPSGRVITYVQSLPIGSSTEARGTLVVLIEEAKITEMIRQIESVNQSSVLIVNNSGEIIMGNSKPVVRRLSVLQNLASTSGLIDGNVIGKDLMMSYISSDRTDWKYVTITPTGVFLQHVDKVKEAALWLFLCCLAGGAAAAYFTAYRNYAPLRLIIKGITKGGTPAQQPSNNEYELLQETIQESLAEGHNLRQIIHRQMPVLQANFLTRLIRGQVDDSTDTGDAAQFLNIRFVSDSFAVILVDIDDTTGFVARPSERQWATIRFILTNVMTELAQQYHSVYSVALDRDRLALLLNLHDNRSTEAWEDVKAAAVRLKEWIEIYYRIIISVSVSDIHQGVTEIRTCYAEAVQAADYKIVRDPGEILYYRDIRQDEQGFDYPIETEIQLMNLVKSGDFTQVEVILERIYQTNFLSKRLSPDIGRCLFFNITGTLLKILNSSLIRNTDQMQRMFDSIKHILAAKTAESMHLKTKGIFRMLTEAIREERTDHGQQLLEKVRGLVENNLTNPNMGLALLAEQLNMSPQYLSTFFKKAQGENLTDFILKKRVEYAKQLMEDKTLTNTRVAQLVGYSNDIVFIRAFKKMEGITPGKYRESL</sequence>
<dbReference type="InterPro" id="IPR009057">
    <property type="entry name" value="Homeodomain-like_sf"/>
</dbReference>
<evidence type="ECO:0000256" key="9">
    <source>
        <dbReference type="SAM" id="Coils"/>
    </source>
</evidence>
<evidence type="ECO:0000259" key="11">
    <source>
        <dbReference type="PROSITE" id="PS01124"/>
    </source>
</evidence>
<evidence type="ECO:0000256" key="1">
    <source>
        <dbReference type="ARBA" id="ARBA00004651"/>
    </source>
</evidence>
<evidence type="ECO:0000256" key="4">
    <source>
        <dbReference type="ARBA" id="ARBA00022989"/>
    </source>
</evidence>
<dbReference type="PROSITE" id="PS01124">
    <property type="entry name" value="HTH_ARAC_FAMILY_2"/>
    <property type="match status" value="1"/>
</dbReference>
<dbReference type="InterPro" id="IPR018060">
    <property type="entry name" value="HTH_AraC"/>
</dbReference>
<comment type="caution">
    <text evidence="12">The sequence shown here is derived from an EMBL/GenBank/DDBJ whole genome shotgun (WGS) entry which is preliminary data.</text>
</comment>
<accession>A0A2W1N9H1</accession>
<dbReference type="GO" id="GO:0005886">
    <property type="term" value="C:plasma membrane"/>
    <property type="evidence" value="ECO:0007669"/>
    <property type="project" value="UniProtKB-SubCell"/>
</dbReference>
<feature type="coiled-coil region" evidence="9">
    <location>
        <begin position="57"/>
        <end position="84"/>
    </location>
</feature>
<organism evidence="12 13">
    <name type="scientific">Paenibacillus xerothermodurans</name>
    <dbReference type="NCBI Taxonomy" id="1977292"/>
    <lineage>
        <taxon>Bacteria</taxon>
        <taxon>Bacillati</taxon>
        <taxon>Bacillota</taxon>
        <taxon>Bacilli</taxon>
        <taxon>Bacillales</taxon>
        <taxon>Paenibacillaceae</taxon>
        <taxon>Paenibacillus</taxon>
    </lineage>
</organism>
<dbReference type="PANTHER" id="PTHR43280">
    <property type="entry name" value="ARAC-FAMILY TRANSCRIPTIONAL REGULATOR"/>
    <property type="match status" value="1"/>
</dbReference>
<dbReference type="Gene3D" id="1.10.10.60">
    <property type="entry name" value="Homeodomain-like"/>
    <property type="match status" value="2"/>
</dbReference>
<evidence type="ECO:0000256" key="6">
    <source>
        <dbReference type="ARBA" id="ARBA00023125"/>
    </source>
</evidence>
<evidence type="ECO:0000313" key="12">
    <source>
        <dbReference type="EMBL" id="PZE21289.1"/>
    </source>
</evidence>
<dbReference type="SUPFAM" id="SSF46689">
    <property type="entry name" value="Homeodomain-like"/>
    <property type="match status" value="1"/>
</dbReference>
<feature type="domain" description="HTH araC/xylS-type" evidence="11">
    <location>
        <begin position="690"/>
        <end position="789"/>
    </location>
</feature>
<dbReference type="SMART" id="SM00342">
    <property type="entry name" value="HTH_ARAC"/>
    <property type="match status" value="1"/>
</dbReference>
<keyword evidence="9" id="KW-0175">Coiled coil</keyword>
<keyword evidence="13" id="KW-1185">Reference proteome</keyword>
<dbReference type="EMBL" id="NHRJ02000003">
    <property type="protein sequence ID" value="PZE21289.1"/>
    <property type="molecule type" value="Genomic_DNA"/>
</dbReference>
<evidence type="ECO:0000256" key="3">
    <source>
        <dbReference type="ARBA" id="ARBA00022692"/>
    </source>
</evidence>
<keyword evidence="3 10" id="KW-0812">Transmembrane</keyword>
<dbReference type="Pfam" id="PF02743">
    <property type="entry name" value="dCache_1"/>
    <property type="match status" value="1"/>
</dbReference>
<dbReference type="PANTHER" id="PTHR43280:SF2">
    <property type="entry name" value="HTH-TYPE TRANSCRIPTIONAL REGULATOR EXSA"/>
    <property type="match status" value="1"/>
</dbReference>
<protein>
    <submittedName>
        <fullName evidence="12">AraC family transcriptional regulator</fullName>
    </submittedName>
</protein>
<name>A0A2W1N9H1_PAEXE</name>
<evidence type="ECO:0000256" key="8">
    <source>
        <dbReference type="ARBA" id="ARBA00023163"/>
    </source>
</evidence>
<evidence type="ECO:0000256" key="7">
    <source>
        <dbReference type="ARBA" id="ARBA00023136"/>
    </source>
</evidence>
<dbReference type="OrthoDB" id="2515823at2"/>
<evidence type="ECO:0000256" key="5">
    <source>
        <dbReference type="ARBA" id="ARBA00023015"/>
    </source>
</evidence>
<dbReference type="Pfam" id="PF12833">
    <property type="entry name" value="HTH_18"/>
    <property type="match status" value="1"/>
</dbReference>